<sequence length="626" mass="70424">MTLTKSCFLTSTVLGALALTACGQPDNKTDAPLPNQPSAVTTDATEVSEPSLSEDERLAAFFDEVFERELAFSPIFEAQLGRKTENYGKWDDASEASAAAENGRRASDLARLESEFDYTALSPEAKISYDIFVYDTEQSMRNFEFRGNQYVAHHTDSYALYLPVVLQNLHGIETASDAHAYISRIEGAEGVLTQLTDRLRDQTANGVLAPEFVYPKILTDLGNLISGAPFDDENVNAVYTDFQTKVDALNINDEEKKALLDRAAEALTGSWKRGYEAFADAVEDAQDRADGNDGVWEHPNGQAYYDNRITNYATLDNLTASDIHDLGLREVARIQDEMEAIKQQVKFEGSLLEFFEFIREDPNNYFPDTDAGREAFLERQRGLIDGVYEKVDDYFNLLPKAGLDVRRVEPFRENTAGIAFYNRPSADGARPGIYYTNLRDMTAVQKYVHTAIAYHEGAPGHHFQLALQQEMSDLPAFRKYGGYGAYIEGWALYAERVAKEMGFYEDPYEDLGRLQNEIWRAVRLVVDTGLHAKKWTREQAINYFLQNTPLSVGDATTEVERYIARPGQALSYKIGMLKIQELRAKAETELGDAFDIRDYHDIVLQNGAVPLPILERLTEQYIAAQK</sequence>
<dbReference type="InterPro" id="IPR010281">
    <property type="entry name" value="DUF885"/>
</dbReference>
<feature type="region of interest" description="Disordered" evidence="1">
    <location>
        <begin position="28"/>
        <end position="50"/>
    </location>
</feature>
<dbReference type="EMBL" id="CAXAMM010016668">
    <property type="protein sequence ID" value="CAK9039303.1"/>
    <property type="molecule type" value="Genomic_DNA"/>
</dbReference>
<feature type="compositionally biased region" description="Polar residues" evidence="1">
    <location>
        <begin position="36"/>
        <end position="50"/>
    </location>
</feature>
<dbReference type="PANTHER" id="PTHR33361">
    <property type="entry name" value="GLR0591 PROTEIN"/>
    <property type="match status" value="1"/>
</dbReference>
<proteinExistence type="predicted"/>
<keyword evidence="5" id="KW-1185">Reference proteome</keyword>
<comment type="caution">
    <text evidence="4">The sequence shown here is derived from an EMBL/GenBank/DDBJ whole genome shotgun (WGS) entry which is preliminary data.</text>
</comment>
<dbReference type="Proteomes" id="UP001642464">
    <property type="component" value="Unassembled WGS sequence"/>
</dbReference>
<evidence type="ECO:0000313" key="4">
    <source>
        <dbReference type="EMBL" id="CAK9041828.1"/>
    </source>
</evidence>
<evidence type="ECO:0000313" key="5">
    <source>
        <dbReference type="Proteomes" id="UP001642464"/>
    </source>
</evidence>
<dbReference type="EMBL" id="CAXAMM010017779">
    <property type="protein sequence ID" value="CAK9041828.1"/>
    <property type="molecule type" value="Genomic_DNA"/>
</dbReference>
<gene>
    <name evidence="3" type="ORF">SCF082_LOCUS22979</name>
    <name evidence="4" type="ORF">SCF082_LOCUS24098</name>
</gene>
<dbReference type="PROSITE" id="PS51257">
    <property type="entry name" value="PROKAR_LIPOPROTEIN"/>
    <property type="match status" value="1"/>
</dbReference>
<feature type="signal peptide" evidence="2">
    <location>
        <begin position="1"/>
        <end position="23"/>
    </location>
</feature>
<dbReference type="Pfam" id="PF05960">
    <property type="entry name" value="DUF885"/>
    <property type="match status" value="1"/>
</dbReference>
<keyword evidence="2" id="KW-0732">Signal</keyword>
<name>A0ABP0LS93_9DINO</name>
<dbReference type="PANTHER" id="PTHR33361:SF16">
    <property type="entry name" value="DUF885 DOMAIN-CONTAINING PROTEIN"/>
    <property type="match status" value="1"/>
</dbReference>
<protein>
    <submittedName>
        <fullName evidence="4">DUF885 domain-containing protein</fullName>
    </submittedName>
</protein>
<feature type="chain" id="PRO_5045029292" evidence="2">
    <location>
        <begin position="24"/>
        <end position="626"/>
    </location>
</feature>
<reference evidence="4 5" key="1">
    <citation type="submission" date="2024-02" db="EMBL/GenBank/DDBJ databases">
        <authorList>
            <person name="Chen Y."/>
            <person name="Shah S."/>
            <person name="Dougan E. K."/>
            <person name="Thang M."/>
            <person name="Chan C."/>
        </authorList>
    </citation>
    <scope>NUCLEOTIDE SEQUENCE [LARGE SCALE GENOMIC DNA]</scope>
</reference>
<accession>A0ABP0LS93</accession>
<organism evidence="4 5">
    <name type="scientific">Durusdinium trenchii</name>
    <dbReference type="NCBI Taxonomy" id="1381693"/>
    <lineage>
        <taxon>Eukaryota</taxon>
        <taxon>Sar</taxon>
        <taxon>Alveolata</taxon>
        <taxon>Dinophyceae</taxon>
        <taxon>Suessiales</taxon>
        <taxon>Symbiodiniaceae</taxon>
        <taxon>Durusdinium</taxon>
    </lineage>
</organism>
<evidence type="ECO:0000256" key="2">
    <source>
        <dbReference type="SAM" id="SignalP"/>
    </source>
</evidence>
<evidence type="ECO:0000313" key="3">
    <source>
        <dbReference type="EMBL" id="CAK9039303.1"/>
    </source>
</evidence>
<evidence type="ECO:0000256" key="1">
    <source>
        <dbReference type="SAM" id="MobiDB-lite"/>
    </source>
</evidence>